<feature type="compositionally biased region" description="Polar residues" evidence="14">
    <location>
        <begin position="285"/>
        <end position="301"/>
    </location>
</feature>
<dbReference type="InterPro" id="IPR007758">
    <property type="entry name" value="Nucleoporin_NSP1_C"/>
</dbReference>
<evidence type="ECO:0000256" key="5">
    <source>
        <dbReference type="ARBA" id="ARBA00022448"/>
    </source>
</evidence>
<evidence type="ECO:0000256" key="8">
    <source>
        <dbReference type="ARBA" id="ARBA00023010"/>
    </source>
</evidence>
<dbReference type="AlphaFoldDB" id="A0A9P8I1R7"/>
<feature type="compositionally biased region" description="Polar residues" evidence="14">
    <location>
        <begin position="369"/>
        <end position="378"/>
    </location>
</feature>
<evidence type="ECO:0000313" key="16">
    <source>
        <dbReference type="EMBL" id="KAH0541740.1"/>
    </source>
</evidence>
<dbReference type="EMBL" id="JAGHQL010000070">
    <property type="protein sequence ID" value="KAH0541740.1"/>
    <property type="molecule type" value="Genomic_DNA"/>
</dbReference>
<dbReference type="GO" id="GO:0044613">
    <property type="term" value="C:nuclear pore central transport channel"/>
    <property type="evidence" value="ECO:0007669"/>
    <property type="project" value="TreeGrafter"/>
</dbReference>
<dbReference type="FunFam" id="1.20.5.170:FF:000040">
    <property type="entry name" value="Nuclear pore glycoprotein p62"/>
    <property type="match status" value="1"/>
</dbReference>
<feature type="compositionally biased region" description="Low complexity" evidence="14">
    <location>
        <begin position="302"/>
        <end position="333"/>
    </location>
</feature>
<keyword evidence="17" id="KW-1185">Reference proteome</keyword>
<feature type="compositionally biased region" description="Low complexity" evidence="14">
    <location>
        <begin position="241"/>
        <end position="255"/>
    </location>
</feature>
<keyword evidence="10" id="KW-0539">Nucleus</keyword>
<accession>A0A9P8I1R7</accession>
<comment type="similarity">
    <text evidence="4">Belongs to the nucleoporin NSP1/NUP62 family.</text>
</comment>
<gene>
    <name evidence="16" type="ORF">FGG08_003832</name>
</gene>
<feature type="domain" description="Nucleoporin NSP1-like C-terminal" evidence="15">
    <location>
        <begin position="546"/>
        <end position="647"/>
    </location>
</feature>
<keyword evidence="7" id="KW-0653">Protein transport</keyword>
<dbReference type="OrthoDB" id="344345at2759"/>
<evidence type="ECO:0000256" key="1">
    <source>
        <dbReference type="ARBA" id="ARBA00004335"/>
    </source>
</evidence>
<dbReference type="GO" id="GO:0006606">
    <property type="term" value="P:protein import into nucleus"/>
    <property type="evidence" value="ECO:0007669"/>
    <property type="project" value="TreeGrafter"/>
</dbReference>
<feature type="compositionally biased region" description="Low complexity" evidence="14">
    <location>
        <begin position="403"/>
        <end position="421"/>
    </location>
</feature>
<evidence type="ECO:0000259" key="15">
    <source>
        <dbReference type="Pfam" id="PF05064"/>
    </source>
</evidence>
<feature type="compositionally biased region" description="Low complexity" evidence="14">
    <location>
        <begin position="211"/>
        <end position="223"/>
    </location>
</feature>
<dbReference type="GO" id="GO:0017056">
    <property type="term" value="F:structural constituent of nuclear pore"/>
    <property type="evidence" value="ECO:0007669"/>
    <property type="project" value="InterPro"/>
</dbReference>
<dbReference type="GO" id="GO:0051028">
    <property type="term" value="P:mRNA transport"/>
    <property type="evidence" value="ECO:0007669"/>
    <property type="project" value="UniProtKB-KW"/>
</dbReference>
<evidence type="ECO:0000313" key="17">
    <source>
        <dbReference type="Proteomes" id="UP000698800"/>
    </source>
</evidence>
<dbReference type="GO" id="GO:0006405">
    <property type="term" value="P:RNA export from nucleus"/>
    <property type="evidence" value="ECO:0007669"/>
    <property type="project" value="TreeGrafter"/>
</dbReference>
<dbReference type="PANTHER" id="PTHR12084:SF0">
    <property type="entry name" value="NUCLEAR PORE GLYCOPROTEIN P62"/>
    <property type="match status" value="1"/>
</dbReference>
<dbReference type="Proteomes" id="UP000698800">
    <property type="component" value="Unassembled WGS sequence"/>
</dbReference>
<evidence type="ECO:0000256" key="10">
    <source>
        <dbReference type="ARBA" id="ARBA00023242"/>
    </source>
</evidence>
<feature type="compositionally biased region" description="Polar residues" evidence="14">
    <location>
        <begin position="120"/>
        <end position="156"/>
    </location>
</feature>
<dbReference type="Pfam" id="PF05064">
    <property type="entry name" value="Nsp1_C"/>
    <property type="match status" value="1"/>
</dbReference>
<keyword evidence="9" id="KW-0906">Nuclear pore complex</keyword>
<dbReference type="GO" id="GO:0031965">
    <property type="term" value="C:nuclear membrane"/>
    <property type="evidence" value="ECO:0007669"/>
    <property type="project" value="UniProtKB-SubCell"/>
</dbReference>
<evidence type="ECO:0000256" key="11">
    <source>
        <dbReference type="ARBA" id="ARBA00068864"/>
    </source>
</evidence>
<feature type="compositionally biased region" description="Gly residues" evidence="14">
    <location>
        <begin position="98"/>
        <end position="107"/>
    </location>
</feature>
<keyword evidence="8" id="KW-0811">Translocation</keyword>
<organism evidence="16 17">
    <name type="scientific">Glutinoglossum americanum</name>
    <dbReference type="NCBI Taxonomy" id="1670608"/>
    <lineage>
        <taxon>Eukaryota</taxon>
        <taxon>Fungi</taxon>
        <taxon>Dikarya</taxon>
        <taxon>Ascomycota</taxon>
        <taxon>Pezizomycotina</taxon>
        <taxon>Geoglossomycetes</taxon>
        <taxon>Geoglossales</taxon>
        <taxon>Geoglossaceae</taxon>
        <taxon>Glutinoglossum</taxon>
    </lineage>
</organism>
<proteinExistence type="inferred from homology"/>
<dbReference type="PANTHER" id="PTHR12084">
    <property type="entry name" value="NUCLEAR PORE GLYCOPROTEIN P62-RELATED"/>
    <property type="match status" value="1"/>
</dbReference>
<feature type="region of interest" description="Disordered" evidence="14">
    <location>
        <begin position="1"/>
        <end position="255"/>
    </location>
</feature>
<feature type="compositionally biased region" description="Low complexity" evidence="14">
    <location>
        <begin position="162"/>
        <end position="179"/>
    </location>
</feature>
<feature type="compositionally biased region" description="Low complexity" evidence="14">
    <location>
        <begin position="430"/>
        <end position="545"/>
    </location>
</feature>
<comment type="subcellular location">
    <subcellularLocation>
        <location evidence="1">Nucleus membrane</location>
        <topology evidence="1">Peripheral membrane protein</topology>
        <orientation evidence="1">Cytoplasmic side</orientation>
    </subcellularLocation>
    <subcellularLocation>
        <location evidence="3">Nucleus membrane</location>
        <topology evidence="3">Peripheral membrane protein</topology>
        <orientation evidence="3">Nucleoplasmic side</orientation>
    </subcellularLocation>
    <subcellularLocation>
        <location evidence="2">Nucleus</location>
        <location evidence="2">Nuclear pore complex</location>
    </subcellularLocation>
</comment>
<evidence type="ECO:0000256" key="4">
    <source>
        <dbReference type="ARBA" id="ARBA00005911"/>
    </source>
</evidence>
<evidence type="ECO:0000256" key="6">
    <source>
        <dbReference type="ARBA" id="ARBA00022816"/>
    </source>
</evidence>
<name>A0A9P8I1R7_9PEZI</name>
<feature type="region of interest" description="Disordered" evidence="14">
    <location>
        <begin position="356"/>
        <end position="556"/>
    </location>
</feature>
<evidence type="ECO:0000256" key="13">
    <source>
        <dbReference type="ARBA" id="ARBA00081079"/>
    </source>
</evidence>
<dbReference type="GO" id="GO:0005543">
    <property type="term" value="F:phospholipid binding"/>
    <property type="evidence" value="ECO:0007669"/>
    <property type="project" value="TreeGrafter"/>
</dbReference>
<feature type="region of interest" description="Disordered" evidence="14">
    <location>
        <begin position="268"/>
        <end position="333"/>
    </location>
</feature>
<feature type="compositionally biased region" description="Gly residues" evidence="14">
    <location>
        <begin position="45"/>
        <end position="54"/>
    </location>
</feature>
<keyword evidence="5" id="KW-0813">Transport</keyword>
<evidence type="ECO:0000256" key="9">
    <source>
        <dbReference type="ARBA" id="ARBA00023132"/>
    </source>
</evidence>
<protein>
    <recommendedName>
        <fullName evidence="11">Nucleoporin NSP1</fullName>
    </recommendedName>
    <alternativeName>
        <fullName evidence="12">Nuclear pore protein NSP1</fullName>
    </alternativeName>
    <alternativeName>
        <fullName evidence="13">Nucleoskeletal-like protein</fullName>
    </alternativeName>
</protein>
<sequence>MSDPQKFSFGAASSGGSGGSLFGSSSASTNPFGATTGAPSTTAGGFFGGAGATTGGAQSSPFGGTTGVGTNAQNTSSLFGSNNAFSSGASQPATTGFSFGGGLGSGSGLSSAPTGGLFTPNKTSASSNAGQTQTGDLFGASSNPTPGTSGIFSGSGLNTGGAPAVYTTPASSTPASSKPFGEGLFGQNPSTTPAGPPPSAANVSGIGTGGFFQTTPQQQFGGQANAPAANKPGSLFGGQGSTPTTSQQTSTAAAPLTLFGGASHATGGLFGGQKVIPSEPAPGQASDSLFKSTGGSSLFGNPSSQVSAPQSSSTSPFPTSSAPASAAITTTSAASGLAGQKPLGFAAPSVSQLSTKPLFPSIGGGSSSAATTKSPLSFSSTPPQPPAAPLAGLGGSPFNFPHASSTSSVPVPTSPASGSTVNLFGGLGRTSEAASSTAGAAPNTATLAGSSVSTAPTTAATTTSAPATSLFGATAAASSSAPSSSTFGVTTTAAPSSTPTSNPFATATTAASSSAAASRPIGATATAPPTTAAPAGGLSGSTSGPTPAPQSRLKNKTMEEILNRWASDLSKYQKEFQNQADKVASWDKLLVENGKKISELYNATFDAERQSTEVERQLSQVESQQEELGGWLDKYEREVDELYTRQVGHGDTLQGPDQERERTYKLAEKLNDRLEDMGKDLTSMIEEINNASSSLSKSNKSDDPLSQIVRVLNSHLSQLQWIDQNTAAVRTKVEAARKVGQGIGSGGYGGLREEATDDFYKSFRGRR</sequence>
<comment type="caution">
    <text evidence="16">The sequence shown here is derived from an EMBL/GenBank/DDBJ whole genome shotgun (WGS) entry which is preliminary data.</text>
</comment>
<evidence type="ECO:0000256" key="12">
    <source>
        <dbReference type="ARBA" id="ARBA00078941"/>
    </source>
</evidence>
<evidence type="ECO:0000256" key="7">
    <source>
        <dbReference type="ARBA" id="ARBA00022927"/>
    </source>
</evidence>
<dbReference type="InterPro" id="IPR026010">
    <property type="entry name" value="NSP1/NUP62"/>
</dbReference>
<feature type="compositionally biased region" description="Low complexity" evidence="14">
    <location>
        <begin position="22"/>
        <end position="44"/>
    </location>
</feature>
<feature type="compositionally biased region" description="Polar residues" evidence="14">
    <location>
        <begin position="68"/>
        <end position="92"/>
    </location>
</feature>
<evidence type="ECO:0000256" key="2">
    <source>
        <dbReference type="ARBA" id="ARBA00004567"/>
    </source>
</evidence>
<feature type="compositionally biased region" description="Low complexity" evidence="14">
    <location>
        <begin position="108"/>
        <end position="117"/>
    </location>
</feature>
<keyword evidence="6" id="KW-0509">mRNA transport</keyword>
<reference evidence="16" key="1">
    <citation type="submission" date="2021-03" db="EMBL/GenBank/DDBJ databases">
        <title>Comparative genomics and phylogenomic investigation of the class Geoglossomycetes provide insights into ecological specialization and systematics.</title>
        <authorList>
            <person name="Melie T."/>
            <person name="Pirro S."/>
            <person name="Miller A.N."/>
            <person name="Quandt A."/>
        </authorList>
    </citation>
    <scope>NUCLEOTIDE SEQUENCE</scope>
    <source>
        <strain evidence="16">GBOQ0MN5Z8</strain>
    </source>
</reference>
<evidence type="ECO:0000256" key="14">
    <source>
        <dbReference type="SAM" id="MobiDB-lite"/>
    </source>
</evidence>
<dbReference type="Gene3D" id="1.20.5.170">
    <property type="match status" value="1"/>
</dbReference>
<evidence type="ECO:0000256" key="3">
    <source>
        <dbReference type="ARBA" id="ARBA00004620"/>
    </source>
</evidence>